<evidence type="ECO:0000313" key="2">
    <source>
        <dbReference type="EMBL" id="CEK90451.1"/>
    </source>
</evidence>
<name>A0A0B7BDS0_9EUPU</name>
<reference evidence="2" key="1">
    <citation type="submission" date="2014-12" db="EMBL/GenBank/DDBJ databases">
        <title>Insight into the proteome of Arion vulgaris.</title>
        <authorList>
            <person name="Aradska J."/>
            <person name="Bulat T."/>
            <person name="Smidak R."/>
            <person name="Sarate P."/>
            <person name="Gangsoo J."/>
            <person name="Sialana F."/>
            <person name="Bilban M."/>
            <person name="Lubec G."/>
        </authorList>
    </citation>
    <scope>NUCLEOTIDE SEQUENCE</scope>
    <source>
        <tissue evidence="2">Skin</tissue>
    </source>
</reference>
<dbReference type="SUPFAM" id="SSF49842">
    <property type="entry name" value="TNF-like"/>
    <property type="match status" value="1"/>
</dbReference>
<feature type="non-terminal residue" evidence="2">
    <location>
        <position position="1"/>
    </location>
</feature>
<evidence type="ECO:0000259" key="1">
    <source>
        <dbReference type="Pfam" id="PF00386"/>
    </source>
</evidence>
<sequence>KLRDIFNTNLDKREKNLEKMNNVCNQMESILPKIAQLETEKPGPTIGFSAHLYNMLFVNTTTALNNFTNIICNNGNHFNPATGEFTAPMDGLYATYISIQRQATKDLYFVIKKQPCMSCIHPNQCDECTVAKLFKSKEESSCCTFVIVNMNAGEKLTVIYKTYDAALYFFDVMFVCFKIS</sequence>
<proteinExistence type="predicted"/>
<dbReference type="AlphaFoldDB" id="A0A0B7BDS0"/>
<dbReference type="EMBL" id="HACG01043586">
    <property type="protein sequence ID" value="CEK90451.1"/>
    <property type="molecule type" value="Transcribed_RNA"/>
</dbReference>
<dbReference type="InterPro" id="IPR008983">
    <property type="entry name" value="Tumour_necrosis_fac-like_dom"/>
</dbReference>
<accession>A0A0B7BDS0</accession>
<dbReference type="InterPro" id="IPR001073">
    <property type="entry name" value="C1q_dom"/>
</dbReference>
<dbReference type="Pfam" id="PF00386">
    <property type="entry name" value="C1q"/>
    <property type="match status" value="1"/>
</dbReference>
<gene>
    <name evidence="2" type="primary">ORF176981</name>
</gene>
<organism evidence="2">
    <name type="scientific">Arion vulgaris</name>
    <dbReference type="NCBI Taxonomy" id="1028688"/>
    <lineage>
        <taxon>Eukaryota</taxon>
        <taxon>Metazoa</taxon>
        <taxon>Spiralia</taxon>
        <taxon>Lophotrochozoa</taxon>
        <taxon>Mollusca</taxon>
        <taxon>Gastropoda</taxon>
        <taxon>Heterobranchia</taxon>
        <taxon>Euthyneura</taxon>
        <taxon>Panpulmonata</taxon>
        <taxon>Eupulmonata</taxon>
        <taxon>Stylommatophora</taxon>
        <taxon>Helicina</taxon>
        <taxon>Arionoidea</taxon>
        <taxon>Arionidae</taxon>
        <taxon>Arion</taxon>
    </lineage>
</organism>
<protein>
    <recommendedName>
        <fullName evidence="1">C1q domain-containing protein</fullName>
    </recommendedName>
</protein>
<feature type="domain" description="C1q" evidence="1">
    <location>
        <begin position="48"/>
        <end position="114"/>
    </location>
</feature>
<dbReference type="Gene3D" id="2.60.120.40">
    <property type="match status" value="1"/>
</dbReference>